<keyword evidence="1" id="KW-0472">Membrane</keyword>
<gene>
    <name evidence="2" type="ORF">SAMN05661012_04109</name>
    <name evidence="3" type="ORF">SR876_10360</name>
</gene>
<sequence>MIKKITLLIVALIVVSLVIIIEGSIPKMFARKKMIKLFTENEKAFLDLETFFLYNTNQEKLKTIEFGLDDGRGTVSFYVGLDSVPEVLGNLNETLTSPALEPALAYMGWTFERLRVLGAKLERIKCHHIIFTRKEDGGYVIALSPDQTGYDFFSFYLLDAPIRNKEYDGPIGESDFGKRVGLLSNAGFSSE</sequence>
<reference evidence="3 5" key="2">
    <citation type="submission" date="2023-11" db="EMBL/GenBank/DDBJ databases">
        <title>MicrobeMod: A computational toolkit for identifying prokaryotic methylation and restriction-modification with nanopore sequencing.</title>
        <authorList>
            <person name="Crits-Christoph A."/>
            <person name="Kang S.C."/>
            <person name="Lee H."/>
            <person name="Ostrov N."/>
        </authorList>
    </citation>
    <scope>NUCLEOTIDE SEQUENCE [LARGE SCALE GENOMIC DNA]</scope>
    <source>
        <strain evidence="3 5">ATCC 23090</strain>
    </source>
</reference>
<dbReference type="Proteomes" id="UP000183788">
    <property type="component" value="Unassembled WGS sequence"/>
</dbReference>
<dbReference type="EMBL" id="CP140154">
    <property type="protein sequence ID" value="WQG91908.1"/>
    <property type="molecule type" value="Genomic_DNA"/>
</dbReference>
<dbReference type="STRING" id="1004.SAMN05661012_04109"/>
<reference evidence="2 4" key="1">
    <citation type="submission" date="2016-11" db="EMBL/GenBank/DDBJ databases">
        <authorList>
            <person name="Jaros S."/>
            <person name="Januszkiewicz K."/>
            <person name="Wedrychowicz H."/>
        </authorList>
    </citation>
    <scope>NUCLEOTIDE SEQUENCE [LARGE SCALE GENOMIC DNA]</scope>
    <source>
        <strain evidence="2 4">DSM 784</strain>
    </source>
</reference>
<proteinExistence type="predicted"/>
<organism evidence="2 4">
    <name type="scientific">Chitinophaga sancti</name>
    <dbReference type="NCBI Taxonomy" id="1004"/>
    <lineage>
        <taxon>Bacteria</taxon>
        <taxon>Pseudomonadati</taxon>
        <taxon>Bacteroidota</taxon>
        <taxon>Chitinophagia</taxon>
        <taxon>Chitinophagales</taxon>
        <taxon>Chitinophagaceae</taxon>
        <taxon>Chitinophaga</taxon>
    </lineage>
</organism>
<feature type="transmembrane region" description="Helical" evidence="1">
    <location>
        <begin position="6"/>
        <end position="25"/>
    </location>
</feature>
<keyword evidence="1" id="KW-1133">Transmembrane helix</keyword>
<dbReference type="AlphaFoldDB" id="A0A1K1RQY8"/>
<dbReference type="Proteomes" id="UP001326715">
    <property type="component" value="Chromosome"/>
</dbReference>
<evidence type="ECO:0000313" key="2">
    <source>
        <dbReference type="EMBL" id="SFW74151.1"/>
    </source>
</evidence>
<protein>
    <submittedName>
        <fullName evidence="2">Uncharacterized protein</fullName>
    </submittedName>
</protein>
<dbReference type="EMBL" id="FPIZ01000013">
    <property type="protein sequence ID" value="SFW74151.1"/>
    <property type="molecule type" value="Genomic_DNA"/>
</dbReference>
<accession>A0A1K1RQY8</accession>
<evidence type="ECO:0000313" key="3">
    <source>
        <dbReference type="EMBL" id="WQG91908.1"/>
    </source>
</evidence>
<keyword evidence="5" id="KW-1185">Reference proteome</keyword>
<keyword evidence="1" id="KW-0812">Transmembrane</keyword>
<name>A0A1K1RQY8_9BACT</name>
<dbReference type="RefSeq" id="WP_072363102.1">
    <property type="nucleotide sequence ID" value="NZ_CP139972.1"/>
</dbReference>
<evidence type="ECO:0000313" key="4">
    <source>
        <dbReference type="Proteomes" id="UP000183788"/>
    </source>
</evidence>
<evidence type="ECO:0000313" key="5">
    <source>
        <dbReference type="Proteomes" id="UP001326715"/>
    </source>
</evidence>
<evidence type="ECO:0000256" key="1">
    <source>
        <dbReference type="SAM" id="Phobius"/>
    </source>
</evidence>